<dbReference type="InterPro" id="IPR016162">
    <property type="entry name" value="Ald_DH_N"/>
</dbReference>
<keyword evidence="1 3" id="KW-0560">Oxidoreductase</keyword>
<evidence type="ECO:0000256" key="2">
    <source>
        <dbReference type="PROSITE-ProRule" id="PRU10007"/>
    </source>
</evidence>
<evidence type="ECO:0000313" key="6">
    <source>
        <dbReference type="Proteomes" id="UP001601992"/>
    </source>
</evidence>
<dbReference type="EMBL" id="JBIAQY010000022">
    <property type="protein sequence ID" value="MFF3573909.1"/>
    <property type="molecule type" value="Genomic_DNA"/>
</dbReference>
<accession>A0ABW6SCF4</accession>
<dbReference type="Gene3D" id="3.40.605.10">
    <property type="entry name" value="Aldehyde Dehydrogenase, Chain A, domain 1"/>
    <property type="match status" value="1"/>
</dbReference>
<dbReference type="PANTHER" id="PTHR11699">
    <property type="entry name" value="ALDEHYDE DEHYDROGENASE-RELATED"/>
    <property type="match status" value="1"/>
</dbReference>
<dbReference type="RefSeq" id="WP_040830690.1">
    <property type="nucleotide sequence ID" value="NZ_JBIAQY010000022.1"/>
</dbReference>
<dbReference type="SUPFAM" id="SSF53720">
    <property type="entry name" value="ALDH-like"/>
    <property type="match status" value="1"/>
</dbReference>
<gene>
    <name evidence="5" type="ORF">ACFYXQ_39785</name>
</gene>
<dbReference type="PROSITE" id="PS00687">
    <property type="entry name" value="ALDEHYDE_DEHYDR_GLU"/>
    <property type="match status" value="1"/>
</dbReference>
<dbReference type="InterPro" id="IPR016161">
    <property type="entry name" value="Ald_DH/histidinol_DH"/>
</dbReference>
<evidence type="ECO:0000259" key="4">
    <source>
        <dbReference type="Pfam" id="PF00171"/>
    </source>
</evidence>
<dbReference type="InterPro" id="IPR016163">
    <property type="entry name" value="Ald_DH_C"/>
</dbReference>
<name>A0ABW6SCF4_9NOCA</name>
<feature type="active site" evidence="2">
    <location>
        <position position="250"/>
    </location>
</feature>
<evidence type="ECO:0000313" key="5">
    <source>
        <dbReference type="EMBL" id="MFF3573909.1"/>
    </source>
</evidence>
<evidence type="ECO:0000256" key="3">
    <source>
        <dbReference type="RuleBase" id="RU003345"/>
    </source>
</evidence>
<proteinExistence type="inferred from homology"/>
<reference evidence="5 6" key="1">
    <citation type="submission" date="2024-10" db="EMBL/GenBank/DDBJ databases">
        <title>The Natural Products Discovery Center: Release of the First 8490 Sequenced Strains for Exploring Actinobacteria Biosynthetic Diversity.</title>
        <authorList>
            <person name="Kalkreuter E."/>
            <person name="Kautsar S.A."/>
            <person name="Yang D."/>
            <person name="Bader C.D."/>
            <person name="Teijaro C.N."/>
            <person name="Fluegel L."/>
            <person name="Davis C.M."/>
            <person name="Simpson J.R."/>
            <person name="Lauterbach L."/>
            <person name="Steele A.D."/>
            <person name="Gui C."/>
            <person name="Meng S."/>
            <person name="Li G."/>
            <person name="Viehrig K."/>
            <person name="Ye F."/>
            <person name="Su P."/>
            <person name="Kiefer A.F."/>
            <person name="Nichols A."/>
            <person name="Cepeda A.J."/>
            <person name="Yan W."/>
            <person name="Fan B."/>
            <person name="Jiang Y."/>
            <person name="Adhikari A."/>
            <person name="Zheng C.-J."/>
            <person name="Schuster L."/>
            <person name="Cowan T.M."/>
            <person name="Smanski M.J."/>
            <person name="Chevrette M.G."/>
            <person name="De Carvalho L.P.S."/>
            <person name="Shen B."/>
        </authorList>
    </citation>
    <scope>NUCLEOTIDE SEQUENCE [LARGE SCALE GENOMIC DNA]</scope>
    <source>
        <strain evidence="5 6">NPDC002593</strain>
    </source>
</reference>
<comment type="similarity">
    <text evidence="3">Belongs to the aldehyde dehydrogenase family.</text>
</comment>
<dbReference type="Pfam" id="PF00171">
    <property type="entry name" value="Aldedh"/>
    <property type="match status" value="1"/>
</dbReference>
<sequence>MVENFEMYIDGGWRPSASGELIESINPFTGEVWATVPAGTAEDVDAAVSAAVRASADPTWTRNPKLRAKLLTKLADALADEAEVLAVTESRDNGKTIREERLMNKAVPDWYRYAAALAETAAGETPRGNDPAVLSLTEREPYGVIGIQTPWNTPGVLLAQMASTALAAGNTIVVKPSEIAPCSLLEFARVAHEVGFPPGVINVVTGLGPVVGQALCEHSGVDKLTMTGGPEAGRTVATHAAKRLVPAVMELGGKSANIVFGDADVDRAAVGVAAGFSTSGGQSCVAGTRALIHRSVYDEVVERIVELLSKLRLGDPALPDTDLGPMCTPAQVERVQSFVERGIADGATLRFGGRTSEHDGTLFYPPVVFTDVKPDMSIFSEEIFGPVLSVLPFDTEDEAIKLNNATPYGLAAGVWTRDLDRAHRVSRALKVGTVWVNHYRRGDAAFPFGGCGNSGYGRVSGFDGYREMSRTKSIQILLGADESGA</sequence>
<feature type="domain" description="Aldehyde dehydrogenase" evidence="4">
    <location>
        <begin position="13"/>
        <end position="474"/>
    </location>
</feature>
<dbReference type="InterPro" id="IPR015590">
    <property type="entry name" value="Aldehyde_DH_dom"/>
</dbReference>
<protein>
    <submittedName>
        <fullName evidence="5">Aldehyde dehydrogenase family protein</fullName>
    </submittedName>
</protein>
<dbReference type="InterPro" id="IPR029510">
    <property type="entry name" value="Ald_DH_CS_GLU"/>
</dbReference>
<keyword evidence="6" id="KW-1185">Reference proteome</keyword>
<evidence type="ECO:0000256" key="1">
    <source>
        <dbReference type="ARBA" id="ARBA00023002"/>
    </source>
</evidence>
<organism evidence="5 6">
    <name type="scientific">Nocardia jiangxiensis</name>
    <dbReference type="NCBI Taxonomy" id="282685"/>
    <lineage>
        <taxon>Bacteria</taxon>
        <taxon>Bacillati</taxon>
        <taxon>Actinomycetota</taxon>
        <taxon>Actinomycetes</taxon>
        <taxon>Mycobacteriales</taxon>
        <taxon>Nocardiaceae</taxon>
        <taxon>Nocardia</taxon>
    </lineage>
</organism>
<dbReference type="Gene3D" id="3.40.309.10">
    <property type="entry name" value="Aldehyde Dehydrogenase, Chain A, domain 2"/>
    <property type="match status" value="1"/>
</dbReference>
<dbReference type="Proteomes" id="UP001601992">
    <property type="component" value="Unassembled WGS sequence"/>
</dbReference>
<comment type="caution">
    <text evidence="5">The sequence shown here is derived from an EMBL/GenBank/DDBJ whole genome shotgun (WGS) entry which is preliminary data.</text>
</comment>